<feature type="domain" description="FlgD/Vpr Ig-like" evidence="1">
    <location>
        <begin position="217"/>
        <end position="279"/>
    </location>
</feature>
<dbReference type="EMBL" id="JACRIW010000053">
    <property type="protein sequence ID" value="MBI5169436.1"/>
    <property type="molecule type" value="Genomic_DNA"/>
</dbReference>
<name>A0A933W8X8_UNCEI</name>
<reference evidence="2" key="1">
    <citation type="submission" date="2020-07" db="EMBL/GenBank/DDBJ databases">
        <title>Huge and variable diversity of episymbiotic CPR bacteria and DPANN archaea in groundwater ecosystems.</title>
        <authorList>
            <person name="He C.Y."/>
            <person name="Keren R."/>
            <person name="Whittaker M."/>
            <person name="Farag I.F."/>
            <person name="Doudna J."/>
            <person name="Cate J.H.D."/>
            <person name="Banfield J.F."/>
        </authorList>
    </citation>
    <scope>NUCLEOTIDE SEQUENCE</scope>
    <source>
        <strain evidence="2">NC_groundwater_1813_Pr3_B-0.1um_71_17</strain>
    </source>
</reference>
<evidence type="ECO:0000259" key="1">
    <source>
        <dbReference type="Pfam" id="PF13860"/>
    </source>
</evidence>
<feature type="non-terminal residue" evidence="2">
    <location>
        <position position="1"/>
    </location>
</feature>
<evidence type="ECO:0000313" key="2">
    <source>
        <dbReference type="EMBL" id="MBI5169436.1"/>
    </source>
</evidence>
<dbReference type="Pfam" id="PF13860">
    <property type="entry name" value="FlgD_ig"/>
    <property type="match status" value="1"/>
</dbReference>
<dbReference type="Proteomes" id="UP000696931">
    <property type="component" value="Unassembled WGS sequence"/>
</dbReference>
<dbReference type="InterPro" id="IPR025965">
    <property type="entry name" value="FlgD/Vpr_Ig-like"/>
</dbReference>
<dbReference type="SUPFAM" id="SSF69318">
    <property type="entry name" value="Integrin alpha N-terminal domain"/>
    <property type="match status" value="1"/>
</dbReference>
<accession>A0A933W8X8</accession>
<comment type="caution">
    <text evidence="2">The sequence shown here is derived from an EMBL/GenBank/DDBJ whole genome shotgun (WGS) entry which is preliminary data.</text>
</comment>
<dbReference type="AlphaFoldDB" id="A0A933W8X8"/>
<organism evidence="2 3">
    <name type="scientific">Eiseniibacteriota bacterium</name>
    <dbReference type="NCBI Taxonomy" id="2212470"/>
    <lineage>
        <taxon>Bacteria</taxon>
        <taxon>Candidatus Eiseniibacteriota</taxon>
    </lineage>
</organism>
<proteinExistence type="predicted"/>
<evidence type="ECO:0000313" key="3">
    <source>
        <dbReference type="Proteomes" id="UP000696931"/>
    </source>
</evidence>
<gene>
    <name evidence="2" type="ORF">HZA61_08115</name>
</gene>
<dbReference type="Gene3D" id="2.60.40.4070">
    <property type="match status" value="1"/>
</dbReference>
<sequence>FGAGNGAGAFSTPVAVATVSGACALAWGDFDGDGDVDLGVTGRGGATLLRGARGTFAPAGGALAATRALVLRDGDGDGRADLRALDPSGALVSARSTLAAPAEPVVLESPAARHPAIGAVLTLHWSALLAADVECSYDGGARWVTLARAVQGGTWRWNVTGPVTGLAMVRVRDAFAPLRGDTTAAFVIAPAALDAATGGAGSGLALAAPWPNPSRGAVTFAFTLPAGGEVRVEICDVSGRRVRTLRHGALEAGRHAFAFDGRSDSGDPLPPGSYFARVRTPDGERSRAFVLAR</sequence>
<protein>
    <recommendedName>
        <fullName evidence="1">FlgD/Vpr Ig-like domain-containing protein</fullName>
    </recommendedName>
</protein>
<dbReference type="InterPro" id="IPR028994">
    <property type="entry name" value="Integrin_alpha_N"/>
</dbReference>